<evidence type="ECO:0000256" key="1">
    <source>
        <dbReference type="SAM" id="MobiDB-lite"/>
    </source>
</evidence>
<dbReference type="Proteomes" id="UP000551758">
    <property type="component" value="Unassembled WGS sequence"/>
</dbReference>
<dbReference type="InterPro" id="IPR027417">
    <property type="entry name" value="P-loop_NTPase"/>
</dbReference>
<sequence length="154" mass="17771">MKEIQEHQIKICELPETDDEEEKLVKNIKDRLPLAVDGPNTVIEVNSKPVRGRTYPWGVAEKQKTGSCEVTDNGVDTRNQGQLTKSPRAQMEDEGREQVAQMKETETEMEQVFETKARENIQKLKDSEAECQQHHEQMKKNLETQRFRGKMSSV</sequence>
<dbReference type="InterPro" id="IPR030379">
    <property type="entry name" value="G_SEPTIN_dom"/>
</dbReference>
<dbReference type="Pfam" id="PF00735">
    <property type="entry name" value="Septin"/>
    <property type="match status" value="1"/>
</dbReference>
<evidence type="ECO:0000313" key="3">
    <source>
        <dbReference type="EMBL" id="KAF5928145.1"/>
    </source>
</evidence>
<feature type="region of interest" description="Disordered" evidence="1">
    <location>
        <begin position="127"/>
        <end position="154"/>
    </location>
</feature>
<proteinExistence type="predicted"/>
<accession>A0A7J7FJ86</accession>
<dbReference type="PANTHER" id="PTHR18884">
    <property type="entry name" value="SEPTIN"/>
    <property type="match status" value="1"/>
</dbReference>
<feature type="compositionally biased region" description="Polar residues" evidence="1">
    <location>
        <begin position="69"/>
        <end position="87"/>
    </location>
</feature>
<comment type="caution">
    <text evidence="3">The sequence shown here is derived from an EMBL/GenBank/DDBJ whole genome shotgun (WGS) entry which is preliminary data.</text>
</comment>
<name>A0A7J7FJ86_DICBM</name>
<evidence type="ECO:0000259" key="2">
    <source>
        <dbReference type="Pfam" id="PF00735"/>
    </source>
</evidence>
<keyword evidence="4" id="KW-1185">Reference proteome</keyword>
<feature type="compositionally biased region" description="Basic and acidic residues" evidence="1">
    <location>
        <begin position="127"/>
        <end position="146"/>
    </location>
</feature>
<evidence type="ECO:0000313" key="4">
    <source>
        <dbReference type="Proteomes" id="UP000551758"/>
    </source>
</evidence>
<organism evidence="3 4">
    <name type="scientific">Diceros bicornis minor</name>
    <name type="common">South-central black rhinoceros</name>
    <dbReference type="NCBI Taxonomy" id="77932"/>
    <lineage>
        <taxon>Eukaryota</taxon>
        <taxon>Metazoa</taxon>
        <taxon>Chordata</taxon>
        <taxon>Craniata</taxon>
        <taxon>Vertebrata</taxon>
        <taxon>Euteleostomi</taxon>
        <taxon>Mammalia</taxon>
        <taxon>Eutheria</taxon>
        <taxon>Laurasiatheria</taxon>
        <taxon>Perissodactyla</taxon>
        <taxon>Rhinocerotidae</taxon>
        <taxon>Diceros</taxon>
    </lineage>
</organism>
<dbReference type="AlphaFoldDB" id="A0A7J7FJ86"/>
<protein>
    <recommendedName>
        <fullName evidence="2">Septin-type G domain-containing protein</fullName>
    </recommendedName>
</protein>
<reference evidence="3 4" key="1">
    <citation type="journal article" date="2020" name="Mol. Biol. Evol.">
        <title>Interspecific Gene Flow and the Evolution of Specialization in Black and White Rhinoceros.</title>
        <authorList>
            <person name="Moodley Y."/>
            <person name="Westbury M.V."/>
            <person name="Russo I.M."/>
            <person name="Gopalakrishnan S."/>
            <person name="Rakotoarivelo A."/>
            <person name="Olsen R.A."/>
            <person name="Prost S."/>
            <person name="Tunstall T."/>
            <person name="Ryder O.A."/>
            <person name="Dalen L."/>
            <person name="Bruford M.W."/>
        </authorList>
    </citation>
    <scope>NUCLEOTIDE SEQUENCE [LARGE SCALE GENOMIC DNA]</scope>
    <source>
        <strain evidence="3">SBR-YM</strain>
        <tissue evidence="3">Skin</tissue>
    </source>
</reference>
<dbReference type="EMBL" id="JACDTQ010000435">
    <property type="protein sequence ID" value="KAF5928145.1"/>
    <property type="molecule type" value="Genomic_DNA"/>
</dbReference>
<feature type="region of interest" description="Disordered" evidence="1">
    <location>
        <begin position="69"/>
        <end position="95"/>
    </location>
</feature>
<feature type="domain" description="Septin-type G" evidence="2">
    <location>
        <begin position="1"/>
        <end position="69"/>
    </location>
</feature>
<dbReference type="Gene3D" id="3.40.50.300">
    <property type="entry name" value="P-loop containing nucleotide triphosphate hydrolases"/>
    <property type="match status" value="1"/>
</dbReference>
<gene>
    <name evidence="3" type="ORF">HPG69_011108</name>
</gene>
<dbReference type="GO" id="GO:0005525">
    <property type="term" value="F:GTP binding"/>
    <property type="evidence" value="ECO:0007669"/>
    <property type="project" value="InterPro"/>
</dbReference>